<evidence type="ECO:0000313" key="2">
    <source>
        <dbReference type="EnsemblPlants" id="MELO3C022851.2.1"/>
    </source>
</evidence>
<proteinExistence type="predicted"/>
<dbReference type="AlphaFoldDB" id="A0A9I9DSK2"/>
<sequence length="57" mass="6383">MARIRRVLGWAPYLRRSSNKEEETHPLTKTRRTSDDPNEGAVDGGLVIVGQLKGRHG</sequence>
<organism evidence="2">
    <name type="scientific">Cucumis melo</name>
    <name type="common">Muskmelon</name>
    <dbReference type="NCBI Taxonomy" id="3656"/>
    <lineage>
        <taxon>Eukaryota</taxon>
        <taxon>Viridiplantae</taxon>
        <taxon>Streptophyta</taxon>
        <taxon>Embryophyta</taxon>
        <taxon>Tracheophyta</taxon>
        <taxon>Spermatophyta</taxon>
        <taxon>Magnoliopsida</taxon>
        <taxon>eudicotyledons</taxon>
        <taxon>Gunneridae</taxon>
        <taxon>Pentapetalae</taxon>
        <taxon>rosids</taxon>
        <taxon>fabids</taxon>
        <taxon>Cucurbitales</taxon>
        <taxon>Cucurbitaceae</taxon>
        <taxon>Benincaseae</taxon>
        <taxon>Cucumis</taxon>
    </lineage>
</organism>
<protein>
    <submittedName>
        <fullName evidence="2">Uncharacterized protein</fullName>
    </submittedName>
</protein>
<evidence type="ECO:0000256" key="1">
    <source>
        <dbReference type="SAM" id="MobiDB-lite"/>
    </source>
</evidence>
<dbReference type="Gramene" id="MELO3C022851.2.1">
    <property type="protein sequence ID" value="MELO3C022851.2.1"/>
    <property type="gene ID" value="MELO3C022851.2"/>
</dbReference>
<reference evidence="2" key="1">
    <citation type="submission" date="2023-03" db="UniProtKB">
        <authorList>
            <consortium name="EnsemblPlants"/>
        </authorList>
    </citation>
    <scope>IDENTIFICATION</scope>
</reference>
<feature type="region of interest" description="Disordered" evidence="1">
    <location>
        <begin position="15"/>
        <end position="57"/>
    </location>
</feature>
<accession>A0A9I9DSK2</accession>
<name>A0A9I9DSK2_CUCME</name>
<dbReference type="EnsemblPlants" id="MELO3C022851.2.1">
    <property type="protein sequence ID" value="MELO3C022851.2.1"/>
    <property type="gene ID" value="MELO3C022851.2"/>
</dbReference>